<evidence type="ECO:0000256" key="6">
    <source>
        <dbReference type="SAM" id="Phobius"/>
    </source>
</evidence>
<dbReference type="Proteomes" id="UP000247973">
    <property type="component" value="Unassembled WGS sequence"/>
</dbReference>
<dbReference type="PANTHER" id="PTHR20855">
    <property type="entry name" value="ADIPOR/PROGESTIN RECEPTOR-RELATED"/>
    <property type="match status" value="1"/>
</dbReference>
<dbReference type="EMBL" id="QICL01000045">
    <property type="protein sequence ID" value="PXV58490.1"/>
    <property type="molecule type" value="Genomic_DNA"/>
</dbReference>
<keyword evidence="5" id="KW-0862">Zinc</keyword>
<organism evidence="7 8">
    <name type="scientific">Dysgonomonas alginatilytica</name>
    <dbReference type="NCBI Taxonomy" id="1605892"/>
    <lineage>
        <taxon>Bacteria</taxon>
        <taxon>Pseudomonadati</taxon>
        <taxon>Bacteroidota</taxon>
        <taxon>Bacteroidia</taxon>
        <taxon>Bacteroidales</taxon>
        <taxon>Dysgonomonadaceae</taxon>
        <taxon>Dysgonomonas</taxon>
    </lineage>
</organism>
<dbReference type="OrthoDB" id="9813689at2"/>
<feature type="transmembrane region" description="Helical" evidence="6">
    <location>
        <begin position="107"/>
        <end position="127"/>
    </location>
</feature>
<evidence type="ECO:0000256" key="4">
    <source>
        <dbReference type="ARBA" id="ARBA00023136"/>
    </source>
</evidence>
<comment type="caution">
    <text evidence="7">The sequence shown here is derived from an EMBL/GenBank/DDBJ whole genome shotgun (WGS) entry which is preliminary data.</text>
</comment>
<dbReference type="InterPro" id="IPR004254">
    <property type="entry name" value="AdipoR/HlyIII-related"/>
</dbReference>
<dbReference type="RefSeq" id="WP_110312582.1">
    <property type="nucleotide sequence ID" value="NZ_QICL01000045.1"/>
</dbReference>
<evidence type="ECO:0000313" key="8">
    <source>
        <dbReference type="Proteomes" id="UP000247973"/>
    </source>
</evidence>
<dbReference type="GO" id="GO:0016020">
    <property type="term" value="C:membrane"/>
    <property type="evidence" value="ECO:0007669"/>
    <property type="project" value="UniProtKB-SubCell"/>
</dbReference>
<sequence length="218" mass="24354">MTDKQYSEREELLNASTHGLGILFGIIAGFFLLKQAIQTESSWAIASVCIYIVCMLMSYVTSTVYHSCTHPTRKVLCRKFDHAAIYFHIAGTYTPFTLIVLREVGIWGWLVFTIVWIVAIAGTALSFAHYKTGSKLETICYVLMGSIILIAFKPLVDTLLATTGSLDSVYWLLGGGISYIIGAVFYSFKKIRYMHSVFHLFVLGGSVCHVIAIWDILK</sequence>
<feature type="binding site" evidence="5">
    <location>
        <position position="199"/>
    </location>
    <ligand>
        <name>Zn(2+)</name>
        <dbReference type="ChEBI" id="CHEBI:29105"/>
    </ligand>
</feature>
<evidence type="ECO:0000313" key="7">
    <source>
        <dbReference type="EMBL" id="PXV58490.1"/>
    </source>
</evidence>
<evidence type="ECO:0000256" key="1">
    <source>
        <dbReference type="ARBA" id="ARBA00004141"/>
    </source>
</evidence>
<keyword evidence="3 6" id="KW-1133">Transmembrane helix</keyword>
<keyword evidence="2 6" id="KW-0812">Transmembrane</keyword>
<keyword evidence="5" id="KW-0479">Metal-binding</keyword>
<feature type="transmembrane region" description="Helical" evidence="6">
    <location>
        <begin position="168"/>
        <end position="188"/>
    </location>
</feature>
<dbReference type="PANTHER" id="PTHR20855:SF3">
    <property type="entry name" value="LD03007P"/>
    <property type="match status" value="1"/>
</dbReference>
<keyword evidence="4 6" id="KW-0472">Membrane</keyword>
<evidence type="ECO:0000256" key="3">
    <source>
        <dbReference type="ARBA" id="ARBA00022989"/>
    </source>
</evidence>
<keyword evidence="8" id="KW-1185">Reference proteome</keyword>
<proteinExistence type="predicted"/>
<feature type="transmembrane region" description="Helical" evidence="6">
    <location>
        <begin position="43"/>
        <end position="62"/>
    </location>
</feature>
<protein>
    <submittedName>
        <fullName evidence="7">Hemolysin III</fullName>
    </submittedName>
</protein>
<dbReference type="AlphaFoldDB" id="A0A2V3PIL3"/>
<feature type="binding site" evidence="5">
    <location>
        <position position="66"/>
    </location>
    <ligand>
        <name>Zn(2+)</name>
        <dbReference type="ChEBI" id="CHEBI:29105"/>
    </ligand>
</feature>
<dbReference type="GO" id="GO:0046872">
    <property type="term" value="F:metal ion binding"/>
    <property type="evidence" value="ECO:0007669"/>
    <property type="project" value="UniProtKB-KW"/>
</dbReference>
<dbReference type="Pfam" id="PF03006">
    <property type="entry name" value="HlyIII"/>
    <property type="match status" value="1"/>
</dbReference>
<reference evidence="7 8" key="1">
    <citation type="submission" date="2018-03" db="EMBL/GenBank/DDBJ databases">
        <title>Genomic Encyclopedia of Archaeal and Bacterial Type Strains, Phase II (KMG-II): from individual species to whole genera.</title>
        <authorList>
            <person name="Goeker M."/>
        </authorList>
    </citation>
    <scope>NUCLEOTIDE SEQUENCE [LARGE SCALE GENOMIC DNA]</scope>
    <source>
        <strain evidence="7 8">DSM 100214</strain>
    </source>
</reference>
<feature type="binding site" evidence="5">
    <location>
        <position position="195"/>
    </location>
    <ligand>
        <name>Zn(2+)</name>
        <dbReference type="ChEBI" id="CHEBI:29105"/>
    </ligand>
</feature>
<feature type="transmembrane region" description="Helical" evidence="6">
    <location>
        <begin position="197"/>
        <end position="217"/>
    </location>
</feature>
<gene>
    <name evidence="7" type="ORF">CLV62_14513</name>
</gene>
<feature type="transmembrane region" description="Helical" evidence="6">
    <location>
        <begin position="83"/>
        <end position="101"/>
    </location>
</feature>
<comment type="subcellular location">
    <subcellularLocation>
        <location evidence="1">Membrane</location>
        <topology evidence="1">Multi-pass membrane protein</topology>
    </subcellularLocation>
</comment>
<feature type="transmembrane region" description="Helical" evidence="6">
    <location>
        <begin position="139"/>
        <end position="156"/>
    </location>
</feature>
<name>A0A2V3PIL3_9BACT</name>
<accession>A0A2V3PIL3</accession>
<evidence type="ECO:0000256" key="5">
    <source>
        <dbReference type="PIRSR" id="PIRSR604254-1"/>
    </source>
</evidence>
<evidence type="ECO:0000256" key="2">
    <source>
        <dbReference type="ARBA" id="ARBA00022692"/>
    </source>
</evidence>
<feature type="transmembrane region" description="Helical" evidence="6">
    <location>
        <begin position="12"/>
        <end position="31"/>
    </location>
</feature>